<dbReference type="Proteomes" id="UP001597040">
    <property type="component" value="Unassembled WGS sequence"/>
</dbReference>
<proteinExistence type="predicted"/>
<gene>
    <name evidence="1" type="ORF">ACFQ3N_06935</name>
</gene>
<evidence type="ECO:0000313" key="1">
    <source>
        <dbReference type="EMBL" id="MFD1038145.1"/>
    </source>
</evidence>
<accession>A0ABW3LIC7</accession>
<evidence type="ECO:0000313" key="2">
    <source>
        <dbReference type="Proteomes" id="UP001597040"/>
    </source>
</evidence>
<sequence length="196" mass="22778">MVWILLGVVILMVIILLSKIYISCKYTYKKDDQTLVVSVYMYRIRLLTKDIELTTSDRPEIWHLFKNKSFLESLKYIYNGFQKAIDQSREANAMIIMLLRNLYFHRIDWSTHIGTGEASTTGITVGGVWTLKGVITGLLYNKSSFKCEPDLKVIPHYQHKYIHSKLDCMVSIRLVKAIYALIKVMRKVPLKEKALI</sequence>
<name>A0ABW3LIC7_9BACI</name>
<comment type="caution">
    <text evidence="1">The sequence shown here is derived from an EMBL/GenBank/DDBJ whole genome shotgun (WGS) entry which is preliminary data.</text>
</comment>
<protein>
    <submittedName>
        <fullName evidence="1">DUF2953 domain-containing protein</fullName>
    </submittedName>
</protein>
<dbReference type="RefSeq" id="WP_390360856.1">
    <property type="nucleotide sequence ID" value="NZ_JBHTKJ010000013.1"/>
</dbReference>
<organism evidence="1 2">
    <name type="scientific">Virgibacillus byunsanensis</name>
    <dbReference type="NCBI Taxonomy" id="570945"/>
    <lineage>
        <taxon>Bacteria</taxon>
        <taxon>Bacillati</taxon>
        <taxon>Bacillota</taxon>
        <taxon>Bacilli</taxon>
        <taxon>Bacillales</taxon>
        <taxon>Bacillaceae</taxon>
        <taxon>Virgibacillus</taxon>
    </lineage>
</organism>
<keyword evidence="2" id="KW-1185">Reference proteome</keyword>
<dbReference type="EMBL" id="JBHTKJ010000013">
    <property type="protein sequence ID" value="MFD1038145.1"/>
    <property type="molecule type" value="Genomic_DNA"/>
</dbReference>
<dbReference type="InterPro" id="IPR021338">
    <property type="entry name" value="DUF2953"/>
</dbReference>
<dbReference type="Pfam" id="PF11167">
    <property type="entry name" value="DUF2953"/>
    <property type="match status" value="1"/>
</dbReference>
<reference evidence="2" key="1">
    <citation type="journal article" date="2019" name="Int. J. Syst. Evol. Microbiol.">
        <title>The Global Catalogue of Microorganisms (GCM) 10K type strain sequencing project: providing services to taxonomists for standard genome sequencing and annotation.</title>
        <authorList>
            <consortium name="The Broad Institute Genomics Platform"/>
            <consortium name="The Broad Institute Genome Sequencing Center for Infectious Disease"/>
            <person name="Wu L."/>
            <person name="Ma J."/>
        </authorList>
    </citation>
    <scope>NUCLEOTIDE SEQUENCE [LARGE SCALE GENOMIC DNA]</scope>
    <source>
        <strain evidence="2">CCUG 56754</strain>
    </source>
</reference>